<feature type="signal peptide" evidence="1">
    <location>
        <begin position="1"/>
        <end position="33"/>
    </location>
</feature>
<dbReference type="PROSITE" id="PS51762">
    <property type="entry name" value="GH16_2"/>
    <property type="match status" value="1"/>
</dbReference>
<dbReference type="GO" id="GO:0005975">
    <property type="term" value="P:carbohydrate metabolic process"/>
    <property type="evidence" value="ECO:0007669"/>
    <property type="project" value="InterPro"/>
</dbReference>
<dbReference type="SUPFAM" id="SSF49899">
    <property type="entry name" value="Concanavalin A-like lectins/glucanases"/>
    <property type="match status" value="1"/>
</dbReference>
<protein>
    <submittedName>
        <fullName evidence="3">Glycosyl hydrolase family protein</fullName>
    </submittedName>
</protein>
<reference evidence="3 4" key="1">
    <citation type="submission" date="2019-03" db="EMBL/GenBank/DDBJ databases">
        <title>Three New Species of Nocardioides, Nocardioides euryhalodurans sp. nov., Nocardioides seonyuensis sp. nov. and Nocardioides eburneoflavus sp. nov., Iolated from Soil.</title>
        <authorList>
            <person name="Roh S.G."/>
            <person name="Lee C."/>
            <person name="Kim M.-K."/>
            <person name="Kim S.B."/>
        </authorList>
    </citation>
    <scope>NUCLEOTIDE SEQUENCE [LARGE SCALE GENOMIC DNA]</scope>
    <source>
        <strain evidence="3 4">MMS17-SY117</strain>
    </source>
</reference>
<keyword evidence="4" id="KW-1185">Reference proteome</keyword>
<evidence type="ECO:0000313" key="4">
    <source>
        <dbReference type="Proteomes" id="UP000294894"/>
    </source>
</evidence>
<dbReference type="Proteomes" id="UP000294894">
    <property type="component" value="Chromosome"/>
</dbReference>
<feature type="domain" description="GH16" evidence="2">
    <location>
        <begin position="50"/>
        <end position="253"/>
    </location>
</feature>
<keyword evidence="1" id="KW-0732">Signal</keyword>
<evidence type="ECO:0000256" key="1">
    <source>
        <dbReference type="SAM" id="SignalP"/>
    </source>
</evidence>
<dbReference type="KEGG" id="noy:EXE57_08665"/>
<dbReference type="InterPro" id="IPR013320">
    <property type="entry name" value="ConA-like_dom_sf"/>
</dbReference>
<organism evidence="3 4">
    <name type="scientific">Nocardioides euryhalodurans</name>
    <dbReference type="NCBI Taxonomy" id="2518370"/>
    <lineage>
        <taxon>Bacteria</taxon>
        <taxon>Bacillati</taxon>
        <taxon>Actinomycetota</taxon>
        <taxon>Actinomycetes</taxon>
        <taxon>Propionibacteriales</taxon>
        <taxon>Nocardioidaceae</taxon>
        <taxon>Nocardioides</taxon>
    </lineage>
</organism>
<keyword evidence="3" id="KW-0378">Hydrolase</keyword>
<gene>
    <name evidence="3" type="ORF">EXE57_08665</name>
</gene>
<proteinExistence type="predicted"/>
<dbReference type="GO" id="GO:0004553">
    <property type="term" value="F:hydrolase activity, hydrolyzing O-glycosyl compounds"/>
    <property type="evidence" value="ECO:0007669"/>
    <property type="project" value="InterPro"/>
</dbReference>
<sequence length="272" mass="30521">MRMSPTRTFRRAGRTAVAVATAAVMALPLAASQAQGEQAQRIPGKKFAAYEYGWYPIHFVDHFEPGKRLSRKWDTHGQGSVHPQNGMLTIVSGGNADVGATLRREAHRYGRWEIRLRGKRFETGNTDFTVAAELIPAGDRSQNCGARNVGLASFRPHSGRARFYSRTLPNDSFHAKKRLNLRNDYWHTYGVELTRKRISWFVDGEVRRTERRPEALSGVPMAFRLQLQAVPGATMNDSRLQVDTVRYFTLKSPNDKSIRAPRATKGSFGGAC</sequence>
<feature type="chain" id="PRO_5038874776" evidence="1">
    <location>
        <begin position="34"/>
        <end position="272"/>
    </location>
</feature>
<dbReference type="OrthoDB" id="273319at2"/>
<accession>A0A4P7GJY0</accession>
<evidence type="ECO:0000259" key="2">
    <source>
        <dbReference type="PROSITE" id="PS51762"/>
    </source>
</evidence>
<evidence type="ECO:0000313" key="3">
    <source>
        <dbReference type="EMBL" id="QBR92348.1"/>
    </source>
</evidence>
<dbReference type="Gene3D" id="2.60.120.200">
    <property type="match status" value="1"/>
</dbReference>
<dbReference type="AlphaFoldDB" id="A0A4P7GJY0"/>
<dbReference type="EMBL" id="CP038267">
    <property type="protein sequence ID" value="QBR92348.1"/>
    <property type="molecule type" value="Genomic_DNA"/>
</dbReference>
<dbReference type="RefSeq" id="WP_135076437.1">
    <property type="nucleotide sequence ID" value="NZ_CP038267.1"/>
</dbReference>
<dbReference type="InterPro" id="IPR000757">
    <property type="entry name" value="Beta-glucanase-like"/>
</dbReference>
<name>A0A4P7GJY0_9ACTN</name>